<dbReference type="Proteomes" id="UP000678499">
    <property type="component" value="Unassembled WGS sequence"/>
</dbReference>
<evidence type="ECO:0000313" key="4">
    <source>
        <dbReference type="EMBL" id="CAD7274208.1"/>
    </source>
</evidence>
<feature type="transmembrane region" description="Helical" evidence="2">
    <location>
        <begin position="282"/>
        <end position="303"/>
    </location>
</feature>
<keyword evidence="2" id="KW-1133">Transmembrane helix</keyword>
<organism evidence="4">
    <name type="scientific">Notodromas monacha</name>
    <dbReference type="NCBI Taxonomy" id="399045"/>
    <lineage>
        <taxon>Eukaryota</taxon>
        <taxon>Metazoa</taxon>
        <taxon>Ecdysozoa</taxon>
        <taxon>Arthropoda</taxon>
        <taxon>Crustacea</taxon>
        <taxon>Oligostraca</taxon>
        <taxon>Ostracoda</taxon>
        <taxon>Podocopa</taxon>
        <taxon>Podocopida</taxon>
        <taxon>Cypridocopina</taxon>
        <taxon>Cypridoidea</taxon>
        <taxon>Cyprididae</taxon>
        <taxon>Notodromas</taxon>
    </lineage>
</organism>
<protein>
    <submittedName>
        <fullName evidence="4">Uncharacterized protein</fullName>
    </submittedName>
</protein>
<name>A0A7R9GAT2_9CRUS</name>
<keyword evidence="2" id="KW-0812">Transmembrane</keyword>
<keyword evidence="5" id="KW-1185">Reference proteome</keyword>
<feature type="chain" id="PRO_5036210691" evidence="3">
    <location>
        <begin position="19"/>
        <end position="444"/>
    </location>
</feature>
<proteinExistence type="predicted"/>
<feature type="region of interest" description="Disordered" evidence="1">
    <location>
        <begin position="339"/>
        <end position="403"/>
    </location>
</feature>
<keyword evidence="2" id="KW-0472">Membrane</keyword>
<sequence>MNLLAILAILALCQGLTALPAAEPWLSRKRRSPFLAAAAREISEADQDIITESDDVVDEQPPVSPFVDLRQDMLKPPKPFHNDRDHIIYLHGLSNHLLPRQEDYLEHDRLIENAIHALMKQGIVADEVAHMHVHQSSNNAPMDNDFRMNMKGKEPVKEQSLRKFMEKEHAGSKVGAHRWAYQNLRGGKPATDDRPHPLNFTYNMTIEQYVAKMNMKGKEPVKEQSLRKFMEKEHAGSKVGAHRWAYQNLRGGKPATDDRPHPLNFTYNMTIEQYVANENRKMFLLFILILLSPILIFKILSWFSKMNLWDYLMMLWDKFKDFFGLVCEEYVCEEEIIEEEIIKEPTPEPTPPPSPPTPIIPEPPPKKPPPSPKPKPPPPPPPPPKKPPPPKPPSTPSSYDTPPLDKCCPCIPTDSENESFDDTIKYPCGEDPCEFAVDVRYKDK</sequence>
<feature type="compositionally biased region" description="Pro residues" evidence="1">
    <location>
        <begin position="347"/>
        <end position="395"/>
    </location>
</feature>
<dbReference type="PRINTS" id="PR01217">
    <property type="entry name" value="PRICHEXTENSN"/>
</dbReference>
<evidence type="ECO:0000313" key="5">
    <source>
        <dbReference type="Proteomes" id="UP000678499"/>
    </source>
</evidence>
<dbReference type="EMBL" id="CAJPEX010000221">
    <property type="protein sequence ID" value="CAG0914360.1"/>
    <property type="molecule type" value="Genomic_DNA"/>
</dbReference>
<evidence type="ECO:0000256" key="1">
    <source>
        <dbReference type="SAM" id="MobiDB-lite"/>
    </source>
</evidence>
<keyword evidence="3" id="KW-0732">Signal</keyword>
<gene>
    <name evidence="4" type="ORF">NMOB1V02_LOCUS2058</name>
</gene>
<evidence type="ECO:0000256" key="2">
    <source>
        <dbReference type="SAM" id="Phobius"/>
    </source>
</evidence>
<dbReference type="AlphaFoldDB" id="A0A7R9GAT2"/>
<accession>A0A7R9GAT2</accession>
<dbReference type="EMBL" id="OA882258">
    <property type="protein sequence ID" value="CAD7274208.1"/>
    <property type="molecule type" value="Genomic_DNA"/>
</dbReference>
<reference evidence="4" key="1">
    <citation type="submission" date="2020-11" db="EMBL/GenBank/DDBJ databases">
        <authorList>
            <person name="Tran Van P."/>
        </authorList>
    </citation>
    <scope>NUCLEOTIDE SEQUENCE</scope>
</reference>
<evidence type="ECO:0000256" key="3">
    <source>
        <dbReference type="SAM" id="SignalP"/>
    </source>
</evidence>
<feature type="signal peptide" evidence="3">
    <location>
        <begin position="1"/>
        <end position="18"/>
    </location>
</feature>